<keyword evidence="1" id="KW-0732">Signal</keyword>
<dbReference type="Pfam" id="PF11006">
    <property type="entry name" value="DUF2845"/>
    <property type="match status" value="1"/>
</dbReference>
<feature type="chain" id="PRO_5020948487" evidence="1">
    <location>
        <begin position="22"/>
        <end position="109"/>
    </location>
</feature>
<evidence type="ECO:0000313" key="3">
    <source>
        <dbReference type="Proteomes" id="UP000305881"/>
    </source>
</evidence>
<evidence type="ECO:0000256" key="1">
    <source>
        <dbReference type="SAM" id="SignalP"/>
    </source>
</evidence>
<dbReference type="Proteomes" id="UP000305881">
    <property type="component" value="Chromosome"/>
</dbReference>
<gene>
    <name evidence="2" type="ORF">EQU24_17610</name>
</gene>
<feature type="signal peptide" evidence="1">
    <location>
        <begin position="1"/>
        <end position="21"/>
    </location>
</feature>
<protein>
    <submittedName>
        <fullName evidence="2">DUF2845 domain-containing protein</fullName>
    </submittedName>
</protein>
<dbReference type="RefSeq" id="WP_017842310.1">
    <property type="nucleotide sequence ID" value="NZ_CP035467.1"/>
</dbReference>
<name>A0A4P9UTF2_METBY</name>
<dbReference type="STRING" id="675511.GCA_000341735_03932"/>
<organism evidence="2 3">
    <name type="scientific">Methylotuvimicrobium buryatense</name>
    <name type="common">Methylomicrobium buryatense</name>
    <dbReference type="NCBI Taxonomy" id="95641"/>
    <lineage>
        <taxon>Bacteria</taxon>
        <taxon>Pseudomonadati</taxon>
        <taxon>Pseudomonadota</taxon>
        <taxon>Gammaproteobacteria</taxon>
        <taxon>Methylococcales</taxon>
        <taxon>Methylococcaceae</taxon>
        <taxon>Methylotuvimicrobium</taxon>
    </lineage>
</organism>
<dbReference type="KEGG" id="mbur:EQU24_17610"/>
<dbReference type="EMBL" id="CP035467">
    <property type="protein sequence ID" value="QCW83853.1"/>
    <property type="molecule type" value="Genomic_DNA"/>
</dbReference>
<accession>A0A4P9UTF2</accession>
<reference evidence="3" key="1">
    <citation type="journal article" date="2019" name="J. Bacteriol.">
        <title>A Mutagenic Screen Identifies a TonB-Dependent Receptor Required for the Lanthanide Metal Switch in the Type I Methanotroph 'Methylotuvimicrobium buryatense' 5GB1C.</title>
        <authorList>
            <person name="Groom J.D."/>
            <person name="Ford S.M."/>
            <person name="Pesesky M.W."/>
            <person name="Lidstrom M.E."/>
        </authorList>
    </citation>
    <scope>NUCLEOTIDE SEQUENCE [LARGE SCALE GENOMIC DNA]</scope>
    <source>
        <strain evidence="3">5GB1C</strain>
    </source>
</reference>
<dbReference type="AlphaFoldDB" id="A0A4P9UTF2"/>
<evidence type="ECO:0000313" key="2">
    <source>
        <dbReference type="EMBL" id="QCW83853.1"/>
    </source>
</evidence>
<proteinExistence type="predicted"/>
<dbReference type="InterPro" id="IPR021268">
    <property type="entry name" value="DUF2845"/>
</dbReference>
<keyword evidence="3" id="KW-1185">Reference proteome</keyword>
<dbReference type="OrthoDB" id="8906462at2"/>
<sequence>MKKFVLLLGFFLFALAPEAFAFRCGQRIVQTGDHISDVRMKCGEPDYADKRLGVSGSRFRFPQGTLDISEYQQITIDEWIYNFGPRRLKQQLIFENGILMEIRSIGYGN</sequence>